<dbReference type="GO" id="GO:0008094">
    <property type="term" value="F:ATP-dependent activity, acting on DNA"/>
    <property type="evidence" value="ECO:0007669"/>
    <property type="project" value="TreeGrafter"/>
</dbReference>
<feature type="non-terminal residue" evidence="5">
    <location>
        <position position="496"/>
    </location>
</feature>
<keyword evidence="1" id="KW-0547">Nucleotide-binding</keyword>
<reference evidence="5" key="1">
    <citation type="submission" date="2018-10" db="EMBL/GenBank/DDBJ databases">
        <title>Hidden diversity of soil giant viruses.</title>
        <authorList>
            <person name="Schulz F."/>
            <person name="Alteio L."/>
            <person name="Goudeau D."/>
            <person name="Ryan E.M."/>
            <person name="Malmstrom R.R."/>
            <person name="Blanchard J."/>
            <person name="Woyke T."/>
        </authorList>
    </citation>
    <scope>NUCLEOTIDE SEQUENCE</scope>
    <source>
        <strain evidence="5">GAV1</strain>
    </source>
</reference>
<evidence type="ECO:0000313" key="5">
    <source>
        <dbReference type="EMBL" id="AYV80352.1"/>
    </source>
</evidence>
<name>A0A3G4ZZM5_9VIRU</name>
<sequence>MNNNNNNNHQVVPRASSIGLDERSKRLDIDGNPFKIKLKPHQEALLYKVLDIDQRASFSNTSFAVMSDKPGSGKTYVILSMIYYSIKFFNSSGANIIVVPHNIYTQWEKSIKNFLGEALTYKLLLDYSDISALYSNSSVLYNNDIILTTSAYYDVFASTVKSMNLKVRRVFFDEADSIKNLLAHAMPSGITWFVSASIHSVFDNISQKAQIGSYQLYLPNLLVNECFCKPEFIDANFIVPNPEEESFECRDFYIDKILSNVLQRDQLEFINAHDFSNIRPECSNMIIKNTKDVTIGIYECAVKKSNDLAIDIKELERKIRYTTDYSDKNNFEAAKAKKDIQKGVYDIRISTLKMFATRYELCIKCFGKIKCINKDTYKIEYYQTECNEWICKTCYNKEIEPEIQNESTDINKIKIKCLTCKFHLVESLKIHMDDISGVADERKEKLDNTNKLVMLPKIIDVCKKKIIIYSQFRGLLNFMKSYIIGCDYKFIELDGG</sequence>
<evidence type="ECO:0000259" key="4">
    <source>
        <dbReference type="SMART" id="SM00487"/>
    </source>
</evidence>
<dbReference type="InterPro" id="IPR027417">
    <property type="entry name" value="P-loop_NTPase"/>
</dbReference>
<dbReference type="GO" id="GO:0006281">
    <property type="term" value="P:DNA repair"/>
    <property type="evidence" value="ECO:0007669"/>
    <property type="project" value="TreeGrafter"/>
</dbReference>
<evidence type="ECO:0000256" key="1">
    <source>
        <dbReference type="ARBA" id="ARBA00022741"/>
    </source>
</evidence>
<dbReference type="InterPro" id="IPR014001">
    <property type="entry name" value="Helicase_ATP-bd"/>
</dbReference>
<organism evidence="5">
    <name type="scientific">Gaeavirus sp</name>
    <dbReference type="NCBI Taxonomy" id="2487767"/>
    <lineage>
        <taxon>Viruses</taxon>
        <taxon>Varidnaviria</taxon>
        <taxon>Bamfordvirae</taxon>
        <taxon>Nucleocytoviricota</taxon>
        <taxon>Megaviricetes</taxon>
        <taxon>Imitervirales</taxon>
        <taxon>Mimiviridae</taxon>
        <taxon>Klosneuvirinae</taxon>
    </lineage>
</organism>
<dbReference type="Gene3D" id="3.40.50.300">
    <property type="entry name" value="P-loop containing nucleotide triphosphate hydrolases"/>
    <property type="match status" value="1"/>
</dbReference>
<dbReference type="Pfam" id="PF00176">
    <property type="entry name" value="SNF2-rel_dom"/>
    <property type="match status" value="1"/>
</dbReference>
<keyword evidence="2" id="KW-0378">Hydrolase</keyword>
<dbReference type="PANTHER" id="PTHR45626">
    <property type="entry name" value="TRANSCRIPTION TERMINATION FACTOR 2-RELATED"/>
    <property type="match status" value="1"/>
</dbReference>
<dbReference type="InterPro" id="IPR050628">
    <property type="entry name" value="SNF2_RAD54_helicase_TF"/>
</dbReference>
<feature type="domain" description="Helicase ATP-binding" evidence="4">
    <location>
        <begin position="34"/>
        <end position="232"/>
    </location>
</feature>
<dbReference type="GO" id="GO:0016787">
    <property type="term" value="F:hydrolase activity"/>
    <property type="evidence" value="ECO:0007669"/>
    <property type="project" value="UniProtKB-KW"/>
</dbReference>
<dbReference type="InterPro" id="IPR000330">
    <property type="entry name" value="SNF2_N"/>
</dbReference>
<protein>
    <recommendedName>
        <fullName evidence="4">Helicase ATP-binding domain-containing protein</fullName>
    </recommendedName>
</protein>
<dbReference type="GO" id="GO:0005524">
    <property type="term" value="F:ATP binding"/>
    <property type="evidence" value="ECO:0007669"/>
    <property type="project" value="UniProtKB-KW"/>
</dbReference>
<dbReference type="PANTHER" id="PTHR45626:SF22">
    <property type="entry name" value="DNA REPAIR PROTEIN RAD5"/>
    <property type="match status" value="1"/>
</dbReference>
<keyword evidence="3" id="KW-0067">ATP-binding</keyword>
<evidence type="ECO:0000256" key="2">
    <source>
        <dbReference type="ARBA" id="ARBA00022801"/>
    </source>
</evidence>
<dbReference type="SMART" id="SM00487">
    <property type="entry name" value="DEXDc"/>
    <property type="match status" value="1"/>
</dbReference>
<accession>A0A3G4ZZM5</accession>
<gene>
    <name evidence="5" type="ORF">Gaeavirus37_1</name>
</gene>
<dbReference type="SUPFAM" id="SSF52540">
    <property type="entry name" value="P-loop containing nucleoside triphosphate hydrolases"/>
    <property type="match status" value="1"/>
</dbReference>
<proteinExistence type="predicted"/>
<evidence type="ECO:0000256" key="3">
    <source>
        <dbReference type="ARBA" id="ARBA00022840"/>
    </source>
</evidence>
<dbReference type="EMBL" id="MK072235">
    <property type="protein sequence ID" value="AYV80352.1"/>
    <property type="molecule type" value="Genomic_DNA"/>
</dbReference>